<reference evidence="1" key="1">
    <citation type="journal article" date="2015" name="Nature">
        <title>Complex archaea that bridge the gap between prokaryotes and eukaryotes.</title>
        <authorList>
            <person name="Spang A."/>
            <person name="Saw J.H."/>
            <person name="Jorgensen S.L."/>
            <person name="Zaremba-Niedzwiedzka K."/>
            <person name="Martijn J."/>
            <person name="Lind A.E."/>
            <person name="van Eijk R."/>
            <person name="Schleper C."/>
            <person name="Guy L."/>
            <person name="Ettema T.J."/>
        </authorList>
    </citation>
    <scope>NUCLEOTIDE SEQUENCE</scope>
</reference>
<accession>A0A0F9JBL6</accession>
<dbReference type="AlphaFoldDB" id="A0A0F9JBL6"/>
<organism evidence="1">
    <name type="scientific">marine sediment metagenome</name>
    <dbReference type="NCBI Taxonomy" id="412755"/>
    <lineage>
        <taxon>unclassified sequences</taxon>
        <taxon>metagenomes</taxon>
        <taxon>ecological metagenomes</taxon>
    </lineage>
</organism>
<gene>
    <name evidence="1" type="ORF">LCGC14_1476230</name>
</gene>
<comment type="caution">
    <text evidence="1">The sequence shown here is derived from an EMBL/GenBank/DDBJ whole genome shotgun (WGS) entry which is preliminary data.</text>
</comment>
<evidence type="ECO:0000313" key="1">
    <source>
        <dbReference type="EMBL" id="KKM66933.1"/>
    </source>
</evidence>
<proteinExistence type="predicted"/>
<name>A0A0F9JBL6_9ZZZZ</name>
<dbReference type="EMBL" id="LAZR01010441">
    <property type="protein sequence ID" value="KKM66933.1"/>
    <property type="molecule type" value="Genomic_DNA"/>
</dbReference>
<protein>
    <submittedName>
        <fullName evidence="1">Uncharacterized protein</fullName>
    </submittedName>
</protein>
<sequence length="202" mass="22197">MPRRDHLLKVRPEGETGRALRTGLRSVREQLRQGSDGETSSSIWQKIRRFVDQLIQTHAHEYTMSFMLTVDADYVDANPGTTYVDFNNGFGQPAAHANTSIDFSVLRPTFARVIIGGSGNEAGSDKGILIADSSDNELCRVEWDGSATKIGLAGDWKALAPDAFIADILTKIRVKGSSATEDITIRRVELQIRAWSMSVSGK</sequence>